<dbReference type="AlphaFoldDB" id="A0A1F7JG74"/>
<name>A0A1F7JG74_9BACT</name>
<dbReference type="EMBL" id="MGAV01000014">
    <property type="protein sequence ID" value="OGK54620.1"/>
    <property type="molecule type" value="Genomic_DNA"/>
</dbReference>
<evidence type="ECO:0000313" key="2">
    <source>
        <dbReference type="EMBL" id="OGK54620.1"/>
    </source>
</evidence>
<feature type="compositionally biased region" description="Gly residues" evidence="1">
    <location>
        <begin position="1"/>
        <end position="10"/>
    </location>
</feature>
<feature type="region of interest" description="Disordered" evidence="1">
    <location>
        <begin position="1"/>
        <end position="22"/>
    </location>
</feature>
<reference evidence="2 3" key="1">
    <citation type="journal article" date="2016" name="Nat. Commun.">
        <title>Thousands of microbial genomes shed light on interconnected biogeochemical processes in an aquifer system.</title>
        <authorList>
            <person name="Anantharaman K."/>
            <person name="Brown C.T."/>
            <person name="Hug L.A."/>
            <person name="Sharon I."/>
            <person name="Castelle C.J."/>
            <person name="Probst A.J."/>
            <person name="Thomas B.C."/>
            <person name="Singh A."/>
            <person name="Wilkins M.J."/>
            <person name="Karaoz U."/>
            <person name="Brodie E.L."/>
            <person name="Williams K.H."/>
            <person name="Hubbard S.S."/>
            <person name="Banfield J.F."/>
        </authorList>
    </citation>
    <scope>NUCLEOTIDE SEQUENCE [LARGE SCALE GENOMIC DNA]</scope>
</reference>
<proteinExistence type="predicted"/>
<protein>
    <submittedName>
        <fullName evidence="2">Uncharacterized protein</fullName>
    </submittedName>
</protein>
<organism evidence="2 3">
    <name type="scientific">Candidatus Roizmanbacteria bacterium RIFCSPLOWO2_02_FULL_36_11</name>
    <dbReference type="NCBI Taxonomy" id="1802071"/>
    <lineage>
        <taxon>Bacteria</taxon>
        <taxon>Candidatus Roizmaniibacteriota</taxon>
    </lineage>
</organism>
<evidence type="ECO:0000313" key="3">
    <source>
        <dbReference type="Proteomes" id="UP000177418"/>
    </source>
</evidence>
<sequence>MSEVGEGGSGNRSFEPPKPVISREQILKNAAALKDMGRQAMEGMRERVATPGTVQGTRARESVELDEAKLRARQEVDKAMGRPEQSQATSQRAQDILTGLRQEIAQSASAKPPTVAVRQVAPAVRLK</sequence>
<dbReference type="Proteomes" id="UP000177418">
    <property type="component" value="Unassembled WGS sequence"/>
</dbReference>
<gene>
    <name evidence="2" type="ORF">A3H78_01910</name>
</gene>
<accession>A0A1F7JG74</accession>
<comment type="caution">
    <text evidence="2">The sequence shown here is derived from an EMBL/GenBank/DDBJ whole genome shotgun (WGS) entry which is preliminary data.</text>
</comment>
<evidence type="ECO:0000256" key="1">
    <source>
        <dbReference type="SAM" id="MobiDB-lite"/>
    </source>
</evidence>